<organism evidence="8 9">
    <name type="scientific">Siminovitchia fordii</name>
    <dbReference type="NCBI Taxonomy" id="254759"/>
    <lineage>
        <taxon>Bacteria</taxon>
        <taxon>Bacillati</taxon>
        <taxon>Bacillota</taxon>
        <taxon>Bacilli</taxon>
        <taxon>Bacillales</taxon>
        <taxon>Bacillaceae</taxon>
        <taxon>Siminovitchia</taxon>
    </lineage>
</organism>
<evidence type="ECO:0000256" key="6">
    <source>
        <dbReference type="ARBA" id="ARBA00049244"/>
    </source>
</evidence>
<dbReference type="EMBL" id="BOQT01000018">
    <property type="protein sequence ID" value="GIN22537.1"/>
    <property type="molecule type" value="Genomic_DNA"/>
</dbReference>
<gene>
    <name evidence="8" type="primary">yorL</name>
    <name evidence="8" type="ORF">J1TS3_36710</name>
</gene>
<dbReference type="Gene3D" id="1.10.150.870">
    <property type="match status" value="1"/>
</dbReference>
<evidence type="ECO:0000313" key="8">
    <source>
        <dbReference type="EMBL" id="GIN22537.1"/>
    </source>
</evidence>
<dbReference type="InterPro" id="IPR004805">
    <property type="entry name" value="DnaE2/DnaE/PolC"/>
</dbReference>
<sequence length="1307" mass="150537">MCYIPPHNHTSRSNFRLLDSTNSVEDLILTSAELGHKGIAITDHETVSAHVEAIQVTEKLKKEGKIPRDFKLILGNEIYLIDDLESVRDNYQPGVTKFPHFLLLAKDKIGHEQLRKLSSMAWENSFYTGTMERTPTIKKDLAAVIKESPGHIIATTACLGSESSIYLLNMKEAETTRNINQINYYKSKLNDFINWCVELFGKENFFIELQPGLSDEQRYVNEKLIPIAEFYGLKRIISTDTHYLRPEDRIVHKSFLNAKDGEREVDDFYEACFLHTTEEVYQRMDYIDREIITDALNNTLMIGEMIEDYTILHEPIIPKIDLPNFEVRHIFKPAYQQYPYIEKMANSDNDQDRYIVKLIEDGFFENLAGNALSKEKFHLILNRLNQELGELYEISLKLNQAMSSYYITVREIINIIWDDECGGNSLVGSGRGSAAGFLINYLLGITQINPLNYGVDMPHWRHIHRSRVDIADIDIDTEGSKRPQILRALRNHFGEDRVLQVCTYGTEGSKSALQTACRGLGIDSDISLYLSGMIPFERGSNWSLSDCFYGNEEKNRKPIKEFIREVEKYPNLKETALKLEGTINKRSIHAGGVIIFNNPYYKSNAMMKAPNGTPITQFNLSDSEAIGNIKFDLLTIEALDKIRATIDMLLEYGEMEWQGSLRKTFDKYLHPDNIDMNNAKLYEMLGSGEVMDLFQFSTEIGLQSAVKVKPNNLLETASANSLMRLMSDGEEQPIDTFIKFKNDISLWYKEMREHGLNDSEITIMEKHLLKLNGVADTQESVMLLSMDKEIAGFSIEWANKLRKAIAKISKEAMEECYDQFFKQGLELGTRKELLSYVWDVQIKRQLGYSFSILHTLAYSVVALQELNLNYHHNPLYWQTACLTVNAGGQETDEEESKNKSTEYGKIAYAIGNIRQRGIEVSLPDINKAGFGFTPDLHNHSIIFGLKGIVGIGDEIVKLIIENRPYNSFEDFLVRMYETKLIQRSQVFQLIKGGSFDSFGDRKEIMREFIEHEFTPKEKLTMANIRGLIELDLIPDEFALEIRFFNFRNYINNSVYKVVKKPKDKLLILDDISTQFFNEHFSEKSIVNFDNGKPIISEKLFKKEYDNKMKRLKDWINQKETLDLFNNKLIEQEYKQRASGSLSEWEMQSLSFYYNEHELANVDNNKYGIVNYLELPEEPKVVRTYMSKGIERPIYEITRIAGTVLDKNKNKNTVTVLTTNGVVTVKFYGGNYSHYDKQISETGNDGKKTVIERSWFTRGNKLLLTGFRRGNQFIPRRYRDTVYSNTVALIQDVTNKGDLILQTERVTG</sequence>
<feature type="domain" description="Polymerase/histidinol phosphatase N-terminal" evidence="7">
    <location>
        <begin position="4"/>
        <end position="82"/>
    </location>
</feature>
<comment type="catalytic activity">
    <reaction evidence="6">
        <text>DNA(n) + a 2'-deoxyribonucleoside 5'-triphosphate = DNA(n+1) + diphosphate</text>
        <dbReference type="Rhea" id="RHEA:22508"/>
        <dbReference type="Rhea" id="RHEA-COMP:17339"/>
        <dbReference type="Rhea" id="RHEA-COMP:17340"/>
        <dbReference type="ChEBI" id="CHEBI:33019"/>
        <dbReference type="ChEBI" id="CHEBI:61560"/>
        <dbReference type="ChEBI" id="CHEBI:173112"/>
        <dbReference type="EC" id="2.7.7.7"/>
    </reaction>
</comment>
<evidence type="ECO:0000256" key="2">
    <source>
        <dbReference type="ARBA" id="ARBA00022679"/>
    </source>
</evidence>
<dbReference type="Pfam" id="PF17657">
    <property type="entry name" value="DNA_pol3_finger"/>
    <property type="match status" value="1"/>
</dbReference>
<dbReference type="InterPro" id="IPR040982">
    <property type="entry name" value="DNA_pol3_finger"/>
</dbReference>
<keyword evidence="3" id="KW-0548">Nucleotidyltransferase</keyword>
<dbReference type="Gene3D" id="1.10.10.1600">
    <property type="entry name" value="Bacterial DNA polymerase III alpha subunit, thumb domain"/>
    <property type="match status" value="1"/>
</dbReference>
<dbReference type="Pfam" id="PF07733">
    <property type="entry name" value="DNA_pol3_alpha"/>
    <property type="match status" value="1"/>
</dbReference>
<comment type="caution">
    <text evidence="8">The sequence shown here is derived from an EMBL/GenBank/DDBJ whole genome shotgun (WGS) entry which is preliminary data.</text>
</comment>
<evidence type="ECO:0000313" key="9">
    <source>
        <dbReference type="Proteomes" id="UP000680279"/>
    </source>
</evidence>
<evidence type="ECO:0000256" key="1">
    <source>
        <dbReference type="ARBA" id="ARBA00012417"/>
    </source>
</evidence>
<dbReference type="InterPro" id="IPR029460">
    <property type="entry name" value="DNAPol_HHH"/>
</dbReference>
<protein>
    <recommendedName>
        <fullName evidence="1">DNA-directed DNA polymerase</fullName>
        <ecNumber evidence="1">2.7.7.7</ecNumber>
    </recommendedName>
</protein>
<dbReference type="SMART" id="SM00481">
    <property type="entry name" value="POLIIIAc"/>
    <property type="match status" value="1"/>
</dbReference>
<proteinExistence type="predicted"/>
<evidence type="ECO:0000256" key="5">
    <source>
        <dbReference type="ARBA" id="ARBA00022932"/>
    </source>
</evidence>
<evidence type="ECO:0000259" key="7">
    <source>
        <dbReference type="SMART" id="SM00481"/>
    </source>
</evidence>
<dbReference type="Gene3D" id="3.20.20.140">
    <property type="entry name" value="Metal-dependent hydrolases"/>
    <property type="match status" value="1"/>
</dbReference>
<dbReference type="InterPro" id="IPR004013">
    <property type="entry name" value="PHP_dom"/>
</dbReference>
<accession>A0ABQ4K9Y9</accession>
<dbReference type="RefSeq" id="WP_283247195.1">
    <property type="nucleotide sequence ID" value="NZ_BOQT01000018.1"/>
</dbReference>
<dbReference type="Pfam" id="PF02811">
    <property type="entry name" value="PHP"/>
    <property type="match status" value="1"/>
</dbReference>
<keyword evidence="2" id="KW-0808">Transferase</keyword>
<dbReference type="PANTHER" id="PTHR32294">
    <property type="entry name" value="DNA POLYMERASE III SUBUNIT ALPHA"/>
    <property type="match status" value="1"/>
</dbReference>
<dbReference type="EC" id="2.7.7.7" evidence="1"/>
<dbReference type="InterPro" id="IPR041931">
    <property type="entry name" value="DNA_pol3_alpha_thumb_dom"/>
</dbReference>
<dbReference type="InterPro" id="IPR011708">
    <property type="entry name" value="DNA_pol3_alpha_NTPase_dom"/>
</dbReference>
<dbReference type="SUPFAM" id="SSF89550">
    <property type="entry name" value="PHP domain-like"/>
    <property type="match status" value="1"/>
</dbReference>
<keyword evidence="5" id="KW-0239">DNA-directed DNA polymerase</keyword>
<keyword evidence="9" id="KW-1185">Reference proteome</keyword>
<keyword evidence="4" id="KW-0235">DNA replication</keyword>
<dbReference type="InterPro" id="IPR016195">
    <property type="entry name" value="Pol/histidinol_Pase-like"/>
</dbReference>
<reference evidence="8 9" key="1">
    <citation type="submission" date="2021-03" db="EMBL/GenBank/DDBJ databases">
        <title>Antimicrobial resistance genes in bacteria isolated from Japanese honey, and their potential for conferring macrolide and lincosamide resistance in the American foulbrood pathogen Paenibacillus larvae.</title>
        <authorList>
            <person name="Okamoto M."/>
            <person name="Kumagai M."/>
            <person name="Kanamori H."/>
            <person name="Takamatsu D."/>
        </authorList>
    </citation>
    <scope>NUCLEOTIDE SEQUENCE [LARGE SCALE GENOMIC DNA]</scope>
    <source>
        <strain evidence="8 9">J1TS3</strain>
    </source>
</reference>
<dbReference type="Pfam" id="PF14579">
    <property type="entry name" value="HHH_6"/>
    <property type="match status" value="1"/>
</dbReference>
<dbReference type="PANTHER" id="PTHR32294:SF0">
    <property type="entry name" value="DNA POLYMERASE III SUBUNIT ALPHA"/>
    <property type="match status" value="1"/>
</dbReference>
<dbReference type="Proteomes" id="UP000680279">
    <property type="component" value="Unassembled WGS sequence"/>
</dbReference>
<name>A0ABQ4K9Y9_9BACI</name>
<dbReference type="InterPro" id="IPR003141">
    <property type="entry name" value="Pol/His_phosphatase_N"/>
</dbReference>
<evidence type="ECO:0000256" key="4">
    <source>
        <dbReference type="ARBA" id="ARBA00022705"/>
    </source>
</evidence>
<evidence type="ECO:0000256" key="3">
    <source>
        <dbReference type="ARBA" id="ARBA00022695"/>
    </source>
</evidence>